<dbReference type="Proteomes" id="UP001300502">
    <property type="component" value="Unassembled WGS sequence"/>
</dbReference>
<dbReference type="EMBL" id="JANCYU010000063">
    <property type="protein sequence ID" value="KAK4528387.1"/>
    <property type="molecule type" value="Genomic_DNA"/>
</dbReference>
<dbReference type="AlphaFoldDB" id="A0AAV9ILM6"/>
<evidence type="ECO:0000313" key="4">
    <source>
        <dbReference type="EMBL" id="KAK4528387.1"/>
    </source>
</evidence>
<feature type="coiled-coil region" evidence="1">
    <location>
        <begin position="292"/>
        <end position="319"/>
    </location>
</feature>
<reference evidence="4 5" key="1">
    <citation type="submission" date="2022-07" db="EMBL/GenBank/DDBJ databases">
        <title>Genome-wide signatures of adaptation to extreme environments.</title>
        <authorList>
            <person name="Cho C.H."/>
            <person name="Yoon H.S."/>
        </authorList>
    </citation>
    <scope>NUCLEOTIDE SEQUENCE [LARGE SCALE GENOMIC DNA]</scope>
    <source>
        <strain evidence="4 5">108.79 E11</strain>
    </source>
</reference>
<feature type="transmembrane region" description="Helical" evidence="2">
    <location>
        <begin position="341"/>
        <end position="364"/>
    </location>
</feature>
<dbReference type="Gene3D" id="1.20.1170.10">
    <property type="match status" value="1"/>
</dbReference>
<name>A0AAV9ILM6_9RHOD</name>
<evidence type="ECO:0000313" key="5">
    <source>
        <dbReference type="Proteomes" id="UP001300502"/>
    </source>
</evidence>
<proteinExistence type="predicted"/>
<sequence>MNIVITTLSFLLILLATLVSGLHNCSCYVYVGGYYGQQPYLLGNIQNMTSCTNCTQETCQSTFTSVLEALEQYYNYAYPFYIYPYCPVPPVTTSVQTQVSEVVQENVQVSSSLPNVNVSVTSVEDVTASENVKENYYYPSYGYNNYGYYPWDYYGNYYYYYYYPYPTECCQSRDNHSNVSRKLDTIETQIQSIIYMLDAMNETSEIDGIATNLTTLYDYVMMFGKNTSSSLNATQTLLESVDKDMKSNFTKVYYEMTSLGKNFSKDSNYTKKELHKILSDLEQLNATMTSDNKTTAKEMDEMEKNISRLSKEYSALESQMATNSYHPSQKVVSSGSTSPTAIAGVVLGSIAVAGIVVVVVLVVMRIII</sequence>
<keyword evidence="1" id="KW-0175">Coiled coil</keyword>
<comment type="caution">
    <text evidence="4">The sequence shown here is derived from an EMBL/GenBank/DDBJ whole genome shotgun (WGS) entry which is preliminary data.</text>
</comment>
<keyword evidence="2" id="KW-1133">Transmembrane helix</keyword>
<keyword evidence="2" id="KW-0472">Membrane</keyword>
<evidence type="ECO:0000256" key="1">
    <source>
        <dbReference type="SAM" id="Coils"/>
    </source>
</evidence>
<evidence type="ECO:0000256" key="2">
    <source>
        <dbReference type="SAM" id="Phobius"/>
    </source>
</evidence>
<feature type="signal peptide" evidence="3">
    <location>
        <begin position="1"/>
        <end position="21"/>
    </location>
</feature>
<organism evidence="4 5">
    <name type="scientific">Galdieria yellowstonensis</name>
    <dbReference type="NCBI Taxonomy" id="3028027"/>
    <lineage>
        <taxon>Eukaryota</taxon>
        <taxon>Rhodophyta</taxon>
        <taxon>Bangiophyceae</taxon>
        <taxon>Galdieriales</taxon>
        <taxon>Galdieriaceae</taxon>
        <taxon>Galdieria</taxon>
    </lineage>
</organism>
<keyword evidence="5" id="KW-1185">Reference proteome</keyword>
<accession>A0AAV9ILM6</accession>
<keyword evidence="2" id="KW-0812">Transmembrane</keyword>
<keyword evidence="3" id="KW-0732">Signal</keyword>
<feature type="chain" id="PRO_5043698560" evidence="3">
    <location>
        <begin position="22"/>
        <end position="368"/>
    </location>
</feature>
<evidence type="ECO:0000256" key="3">
    <source>
        <dbReference type="SAM" id="SignalP"/>
    </source>
</evidence>
<protein>
    <submittedName>
        <fullName evidence="4">Uncharacterized protein</fullName>
    </submittedName>
</protein>
<gene>
    <name evidence="4" type="ORF">GAYE_SCF55G6328</name>
</gene>